<feature type="binding site" evidence="12">
    <location>
        <position position="532"/>
    </location>
    <ligand>
        <name>substrate</name>
    </ligand>
</feature>
<evidence type="ECO:0000313" key="18">
    <source>
        <dbReference type="Proteomes" id="UP000199582"/>
    </source>
</evidence>
<dbReference type="AlphaFoldDB" id="A0A1H7M9C9"/>
<keyword evidence="18" id="KW-1185">Reference proteome</keyword>
<dbReference type="InterPro" id="IPR040442">
    <property type="entry name" value="Pyrv_kinase-like_dom_sf"/>
</dbReference>
<accession>A0A1H7M9C9</accession>
<evidence type="ECO:0000256" key="9">
    <source>
        <dbReference type="ARBA" id="ARBA00022842"/>
    </source>
</evidence>
<keyword evidence="9 13" id="KW-0460">Magnesium</keyword>
<dbReference type="GO" id="GO:0046872">
    <property type="term" value="F:metal ion binding"/>
    <property type="evidence" value="ECO:0007669"/>
    <property type="project" value="UniProtKB-KW"/>
</dbReference>
<dbReference type="SUPFAM" id="SSF52009">
    <property type="entry name" value="Phosphohistidine domain"/>
    <property type="match status" value="1"/>
</dbReference>
<dbReference type="InterPro" id="IPR036637">
    <property type="entry name" value="Phosphohistidine_dom_sf"/>
</dbReference>
<dbReference type="InterPro" id="IPR008279">
    <property type="entry name" value="PEP-util_enz_mobile_dom"/>
</dbReference>
<evidence type="ECO:0000259" key="15">
    <source>
        <dbReference type="Pfam" id="PF00391"/>
    </source>
</evidence>
<evidence type="ECO:0000256" key="5">
    <source>
        <dbReference type="ARBA" id="ARBA00020138"/>
    </source>
</evidence>
<evidence type="ECO:0000256" key="13">
    <source>
        <dbReference type="PIRSR" id="PIRSR000853-3"/>
    </source>
</evidence>
<dbReference type="SUPFAM" id="SSF56059">
    <property type="entry name" value="Glutathione synthetase ATP-binding domain-like"/>
    <property type="match status" value="1"/>
</dbReference>
<evidence type="ECO:0000256" key="7">
    <source>
        <dbReference type="ARBA" id="ARBA00022723"/>
    </source>
</evidence>
<comment type="cofactor">
    <cofactor evidence="1 13">
        <name>Mg(2+)</name>
        <dbReference type="ChEBI" id="CHEBI:18420"/>
    </cofactor>
</comment>
<gene>
    <name evidence="17" type="ORF">SAMN05443999_103246</name>
</gene>
<dbReference type="Pfam" id="PF00391">
    <property type="entry name" value="PEP-utilizers"/>
    <property type="match status" value="1"/>
</dbReference>
<evidence type="ECO:0000256" key="1">
    <source>
        <dbReference type="ARBA" id="ARBA00001946"/>
    </source>
</evidence>
<dbReference type="Gene3D" id="3.30.1490.20">
    <property type="entry name" value="ATP-grasp fold, A domain"/>
    <property type="match status" value="1"/>
</dbReference>
<evidence type="ECO:0000256" key="10">
    <source>
        <dbReference type="ARBA" id="ARBA00032883"/>
    </source>
</evidence>
<feature type="active site" description="Tele-phosphohistidine intermediate" evidence="11">
    <location>
        <position position="425"/>
    </location>
</feature>
<evidence type="ECO:0000256" key="14">
    <source>
        <dbReference type="SAM" id="MobiDB-lite"/>
    </source>
</evidence>
<evidence type="ECO:0000256" key="3">
    <source>
        <dbReference type="ARBA" id="ARBA00007837"/>
    </source>
</evidence>
<dbReference type="InterPro" id="IPR000121">
    <property type="entry name" value="PEP_util_C"/>
</dbReference>
<dbReference type="EC" id="2.7.9.1" evidence="4"/>
<dbReference type="SUPFAM" id="SSF51621">
    <property type="entry name" value="Phosphoenolpyruvate/pyruvate domain"/>
    <property type="match status" value="1"/>
</dbReference>
<evidence type="ECO:0000256" key="4">
    <source>
        <dbReference type="ARBA" id="ARBA00011994"/>
    </source>
</evidence>
<dbReference type="GO" id="GO:0050242">
    <property type="term" value="F:pyruvate, phosphate dikinase activity"/>
    <property type="evidence" value="ECO:0007669"/>
    <property type="project" value="UniProtKB-EC"/>
</dbReference>
<feature type="active site" description="Proton donor" evidence="11">
    <location>
        <position position="801"/>
    </location>
</feature>
<dbReference type="Gene3D" id="1.10.189.10">
    <property type="entry name" value="Pyruvate Phosphate Dikinase, domain 2"/>
    <property type="match status" value="1"/>
</dbReference>
<dbReference type="STRING" id="1287727.SAMN05443999_103246"/>
<dbReference type="PROSITE" id="PS00742">
    <property type="entry name" value="PEP_ENZYMES_2"/>
    <property type="match status" value="1"/>
</dbReference>
<proteinExistence type="inferred from homology"/>
<feature type="binding site" evidence="12">
    <location>
        <position position="737"/>
    </location>
    <ligand>
        <name>substrate</name>
    </ligand>
</feature>
<comment type="similarity">
    <text evidence="3">Belongs to the PEP-utilizing enzyme family.</text>
</comment>
<dbReference type="RefSeq" id="WP_093033991.1">
    <property type="nucleotide sequence ID" value="NZ_FOAG01000003.1"/>
</dbReference>
<organism evidence="17 18">
    <name type="scientific">Roseovarius azorensis</name>
    <dbReference type="NCBI Taxonomy" id="1287727"/>
    <lineage>
        <taxon>Bacteria</taxon>
        <taxon>Pseudomonadati</taxon>
        <taxon>Pseudomonadota</taxon>
        <taxon>Alphaproteobacteria</taxon>
        <taxon>Rhodobacterales</taxon>
        <taxon>Roseobacteraceae</taxon>
        <taxon>Roseovarius</taxon>
    </lineage>
</organism>
<feature type="binding site" evidence="12">
    <location>
        <position position="739"/>
    </location>
    <ligand>
        <name>substrate</name>
    </ligand>
</feature>
<evidence type="ECO:0000256" key="8">
    <source>
        <dbReference type="ARBA" id="ARBA00022777"/>
    </source>
</evidence>
<dbReference type="GO" id="GO:0016301">
    <property type="term" value="F:kinase activity"/>
    <property type="evidence" value="ECO:0007669"/>
    <property type="project" value="UniProtKB-KW"/>
</dbReference>
<name>A0A1H7M9C9_9RHOB</name>
<feature type="binding site" evidence="12">
    <location>
        <position position="588"/>
    </location>
    <ligand>
        <name>substrate</name>
    </ligand>
</feature>
<sequence>MQQNDSHITRITASAPVHANTHGGRAKCLQRLVRLDLPVPRTIALSFQAVHRIAAGELPDMGRLLAPFGNAPLLCVRPSSEDPDWGGPGAVLNIGINDARFAELSDRIGKQAASEIYLRFVQAYAIHVARLDPDVFEDVSEDPVLALTEALRAYEDETEEEFPQDPAVQLTEVLRSMARAWEGTTARLLRQAKGAPADAGLGLVVQELALGLGQGECGAGVMQLVDSKTGARQITGRYQSQSQGRDALRGGSDALYLERDPRGPSLEELAPEAFAEIKAYTELMRHKLREEMQTEFTIENGKVWILDGLRVARNARAAVSIAVALAQDRIISREEALMRVEPRSLNELLHRQVDPDASRDILARGIAASPGAASGRIVFSAAEAQAAEARGEASVLVRRETSPEDIRGMHAAVAVLTERGGMTSHAAVIGRGIGLPCVVGASEIHFQTRRKQLVMPDGRVFRAGDQITIDGTGGQVLAGETPLLEAARDESFQTLMSWADDIRDIAVRANADTPADAEVARNFNARGIGLCRTEHMFFDTERLTVMREMIFADSSKDRAAVLERLLPMQRADFTDLFRIMQGQPVCIRLFDPPLHEFLPTDRAGHLQLAEALDLPLSDVTRRVEALGEYNPMLGMRGVRLGITVPEIYDMQARAIFEATLEASKEGAAVVPEVMIPLVSARREVELVKTRIDAVAAAVRNETRRDFTYRLGVMVETPRAALRAGEIAPLVSFLSFGTNDLTQMTYGLSRDDAGRFMSDYVKQGVYPEDPFHTLDTDGVGELLKIGAERGRAANPDVVLSICGEHGGNPESISFCRDAGFTYVSCSPFRVPVARLAAAQLTVRDKIGD</sequence>
<protein>
    <recommendedName>
        <fullName evidence="5">Pyruvate, phosphate dikinase</fullName>
        <ecNumber evidence="4">2.7.9.1</ecNumber>
    </recommendedName>
    <alternativeName>
        <fullName evidence="10">Pyruvate, orthophosphate dikinase</fullName>
    </alternativeName>
</protein>
<feature type="binding site" evidence="13">
    <location>
        <position position="739"/>
    </location>
    <ligand>
        <name>Mg(2+)</name>
        <dbReference type="ChEBI" id="CHEBI:18420"/>
    </ligand>
</feature>
<feature type="compositionally biased region" description="Polar residues" evidence="14">
    <location>
        <begin position="1"/>
        <end position="12"/>
    </location>
</feature>
<evidence type="ECO:0000259" key="16">
    <source>
        <dbReference type="Pfam" id="PF02896"/>
    </source>
</evidence>
<keyword evidence="6" id="KW-0808">Transferase</keyword>
<evidence type="ECO:0000313" key="17">
    <source>
        <dbReference type="EMBL" id="SEL07920.1"/>
    </source>
</evidence>
<feature type="binding site" evidence="13">
    <location>
        <position position="715"/>
    </location>
    <ligand>
        <name>Mg(2+)</name>
        <dbReference type="ChEBI" id="CHEBI:18420"/>
    </ligand>
</feature>
<evidence type="ECO:0000256" key="6">
    <source>
        <dbReference type="ARBA" id="ARBA00022679"/>
    </source>
</evidence>
<comment type="function">
    <text evidence="2">Catalyzes the reversible phosphorylation of pyruvate and phosphate.</text>
</comment>
<reference evidence="17 18" key="1">
    <citation type="submission" date="2016-10" db="EMBL/GenBank/DDBJ databases">
        <authorList>
            <person name="de Groot N.N."/>
        </authorList>
    </citation>
    <scope>NUCLEOTIDE SEQUENCE [LARGE SCALE GENOMIC DNA]</scope>
    <source>
        <strain evidence="17 18">DSM 100674</strain>
    </source>
</reference>
<feature type="domain" description="PEP-utilising enzyme C-terminal" evidence="16">
    <location>
        <begin position="488"/>
        <end position="839"/>
    </location>
</feature>
<dbReference type="Gene3D" id="3.30.470.20">
    <property type="entry name" value="ATP-grasp fold, B domain"/>
    <property type="match status" value="1"/>
</dbReference>
<dbReference type="Gene3D" id="3.50.30.10">
    <property type="entry name" value="Phosphohistidine domain"/>
    <property type="match status" value="1"/>
</dbReference>
<keyword evidence="8 17" id="KW-0418">Kinase</keyword>
<evidence type="ECO:0000256" key="11">
    <source>
        <dbReference type="PIRSR" id="PIRSR000853-1"/>
    </source>
</evidence>
<keyword evidence="17" id="KW-0670">Pyruvate</keyword>
<keyword evidence="7 13" id="KW-0479">Metal-binding</keyword>
<feature type="binding site" evidence="12">
    <location>
        <position position="736"/>
    </location>
    <ligand>
        <name>substrate</name>
    </ligand>
</feature>
<dbReference type="PIRSF" id="PIRSF000853">
    <property type="entry name" value="PPDK"/>
    <property type="match status" value="1"/>
</dbReference>
<dbReference type="InterPro" id="IPR010121">
    <property type="entry name" value="Pyruvate_phosphate_dikinase"/>
</dbReference>
<dbReference type="InterPro" id="IPR013815">
    <property type="entry name" value="ATP_grasp_subdomain_1"/>
</dbReference>
<evidence type="ECO:0000256" key="2">
    <source>
        <dbReference type="ARBA" id="ARBA00003144"/>
    </source>
</evidence>
<dbReference type="Gene3D" id="1.20.80.30">
    <property type="match status" value="1"/>
</dbReference>
<feature type="binding site" evidence="12">
    <location>
        <position position="738"/>
    </location>
    <ligand>
        <name>substrate</name>
    </ligand>
</feature>
<dbReference type="OrthoDB" id="9765468at2"/>
<evidence type="ECO:0000256" key="12">
    <source>
        <dbReference type="PIRSR" id="PIRSR000853-2"/>
    </source>
</evidence>
<feature type="binding site" evidence="12">
    <location>
        <position position="715"/>
    </location>
    <ligand>
        <name>substrate</name>
    </ligand>
</feature>
<dbReference type="PANTHER" id="PTHR22931">
    <property type="entry name" value="PHOSPHOENOLPYRUVATE DIKINASE-RELATED"/>
    <property type="match status" value="1"/>
</dbReference>
<feature type="region of interest" description="Disordered" evidence="14">
    <location>
        <begin position="1"/>
        <end position="21"/>
    </location>
</feature>
<dbReference type="PANTHER" id="PTHR22931:SF9">
    <property type="entry name" value="PYRUVATE, PHOSPHATE DIKINASE 1, CHLOROPLASTIC"/>
    <property type="match status" value="1"/>
</dbReference>
<dbReference type="Proteomes" id="UP000199582">
    <property type="component" value="Unassembled WGS sequence"/>
</dbReference>
<dbReference type="GO" id="GO:0005524">
    <property type="term" value="F:ATP binding"/>
    <property type="evidence" value="ECO:0007669"/>
    <property type="project" value="InterPro"/>
</dbReference>
<dbReference type="Pfam" id="PF02896">
    <property type="entry name" value="PEP-utilizers_C"/>
    <property type="match status" value="1"/>
</dbReference>
<dbReference type="Gene3D" id="3.20.20.60">
    <property type="entry name" value="Phosphoenolpyruvate-binding domains"/>
    <property type="match status" value="1"/>
</dbReference>
<feature type="domain" description="PEP-utilising enzyme mobile" evidence="15">
    <location>
        <begin position="393"/>
        <end position="474"/>
    </location>
</feature>
<dbReference type="InterPro" id="IPR023151">
    <property type="entry name" value="PEP_util_CS"/>
</dbReference>
<dbReference type="EMBL" id="FOAG01000003">
    <property type="protein sequence ID" value="SEL07920.1"/>
    <property type="molecule type" value="Genomic_DNA"/>
</dbReference>
<dbReference type="InterPro" id="IPR015813">
    <property type="entry name" value="Pyrv/PenolPyrv_kinase-like_dom"/>
</dbReference>